<protein>
    <submittedName>
        <fullName evidence="1">Uncharacterized protein</fullName>
    </submittedName>
</protein>
<sequence>MTIFGPDLESTGTNPFSDEIITIQYRDSETSATHVYKRWEYENERDLIFAFLMDWKDIRWHRKSGGPLRVGYRVTDFDLPFLVVRCYETGVFEKLRAGPDFVWSNLAHGPSYLDLAQLLGADMVPFEAWRDELLGTSSPADGSEMVELYEQGNYEEIEEYVNDEMKTLERLYDEIQSTEYFQELLDMRQNIGFERELR</sequence>
<dbReference type="InterPro" id="IPR012337">
    <property type="entry name" value="RNaseH-like_sf"/>
</dbReference>
<dbReference type="OrthoDB" id="350025at2157"/>
<gene>
    <name evidence="1" type="ORF">GRX66_06690</name>
</gene>
<dbReference type="RefSeq" id="WP_159525859.1">
    <property type="nucleotide sequence ID" value="NZ_WUUU01000036.1"/>
</dbReference>
<dbReference type="InterPro" id="IPR036397">
    <property type="entry name" value="RNaseH_sf"/>
</dbReference>
<dbReference type="Proteomes" id="UP000471521">
    <property type="component" value="Unassembled WGS sequence"/>
</dbReference>
<dbReference type="Gene3D" id="3.30.420.10">
    <property type="entry name" value="Ribonuclease H-like superfamily/Ribonuclease H"/>
    <property type="match status" value="1"/>
</dbReference>
<proteinExistence type="predicted"/>
<reference evidence="1 2" key="1">
    <citation type="submission" date="2019-12" db="EMBL/GenBank/DDBJ databases">
        <title>Isolation and characterization of three novel carbon monoxide-oxidizing members of Halobacteria from salione crusts and soils.</title>
        <authorList>
            <person name="Myers M.R."/>
            <person name="King G.M."/>
        </authorList>
    </citation>
    <scope>NUCLEOTIDE SEQUENCE [LARGE SCALE GENOMIC DNA]</scope>
    <source>
        <strain evidence="1 2">PCN9</strain>
    </source>
</reference>
<evidence type="ECO:0000313" key="1">
    <source>
        <dbReference type="EMBL" id="MXR20305.1"/>
    </source>
</evidence>
<dbReference type="SUPFAM" id="SSF53098">
    <property type="entry name" value="Ribonuclease H-like"/>
    <property type="match status" value="1"/>
</dbReference>
<comment type="caution">
    <text evidence="1">The sequence shown here is derived from an EMBL/GenBank/DDBJ whole genome shotgun (WGS) entry which is preliminary data.</text>
</comment>
<evidence type="ECO:0000313" key="2">
    <source>
        <dbReference type="Proteomes" id="UP000471521"/>
    </source>
</evidence>
<name>A0A6B0SF18_9EURY</name>
<dbReference type="EMBL" id="WUUU01000036">
    <property type="protein sequence ID" value="MXR20305.1"/>
    <property type="molecule type" value="Genomic_DNA"/>
</dbReference>
<dbReference type="GO" id="GO:0003676">
    <property type="term" value="F:nucleic acid binding"/>
    <property type="evidence" value="ECO:0007669"/>
    <property type="project" value="InterPro"/>
</dbReference>
<keyword evidence="2" id="KW-1185">Reference proteome</keyword>
<accession>A0A6B0SF18</accession>
<dbReference type="AlphaFoldDB" id="A0A6B0SF18"/>
<organism evidence="1 2">
    <name type="scientific">Halobacterium bonnevillei</name>
    <dbReference type="NCBI Taxonomy" id="2692200"/>
    <lineage>
        <taxon>Archaea</taxon>
        <taxon>Methanobacteriati</taxon>
        <taxon>Methanobacteriota</taxon>
        <taxon>Stenosarchaea group</taxon>
        <taxon>Halobacteria</taxon>
        <taxon>Halobacteriales</taxon>
        <taxon>Halobacteriaceae</taxon>
        <taxon>Halobacterium</taxon>
    </lineage>
</organism>